<protein>
    <submittedName>
        <fullName evidence="3">Steroid delta-isomerase</fullName>
    </submittedName>
</protein>
<gene>
    <name evidence="3" type="ORF">FGG15_05250</name>
</gene>
<comment type="caution">
    <text evidence="3">The sequence shown here is derived from an EMBL/GenBank/DDBJ whole genome shotgun (WGS) entry which is preliminary data.</text>
</comment>
<dbReference type="RefSeq" id="WP_138833926.1">
    <property type="nucleotide sequence ID" value="NZ_VCNI01000001.1"/>
</dbReference>
<feature type="chain" id="PRO_5045267154" evidence="1">
    <location>
        <begin position="23"/>
        <end position="509"/>
    </location>
</feature>
<dbReference type="SUPFAM" id="SSF54427">
    <property type="entry name" value="NTF2-like"/>
    <property type="match status" value="2"/>
</dbReference>
<organism evidence="3 4">
    <name type="scientific">Flagellimonas algicola</name>
    <dbReference type="NCBI Taxonomy" id="2583815"/>
    <lineage>
        <taxon>Bacteria</taxon>
        <taxon>Pseudomonadati</taxon>
        <taxon>Bacteroidota</taxon>
        <taxon>Flavobacteriia</taxon>
        <taxon>Flavobacteriales</taxon>
        <taxon>Flavobacteriaceae</taxon>
        <taxon>Flagellimonas</taxon>
    </lineage>
</organism>
<keyword evidence="1" id="KW-0732">Signal</keyword>
<dbReference type="InterPro" id="IPR037401">
    <property type="entry name" value="SnoaL-like"/>
</dbReference>
<accession>A0ABY2WPN5</accession>
<evidence type="ECO:0000313" key="4">
    <source>
        <dbReference type="Proteomes" id="UP000751614"/>
    </source>
</evidence>
<evidence type="ECO:0000259" key="2">
    <source>
        <dbReference type="Pfam" id="PF12680"/>
    </source>
</evidence>
<name>A0ABY2WPN5_9FLAO</name>
<feature type="domain" description="SnoaL-like" evidence="2">
    <location>
        <begin position="296"/>
        <end position="391"/>
    </location>
</feature>
<keyword evidence="4" id="KW-1185">Reference proteome</keyword>
<dbReference type="Proteomes" id="UP000751614">
    <property type="component" value="Unassembled WGS sequence"/>
</dbReference>
<sequence length="509" mass="57916">MTLRIIPIILLLTSFQSLFSQANTEVYLFDLSLENGNPVLSNPKNISNNHGYDNQPSFMDDHTILFSATRADQTDIKKFNIERGSTSEWVSNTPTGSEYSPLKIPNKNAISSIRLDLDGLQLLYEYDLKTGESKPILPNQKVGYHVWFNEDVLVNSVLVDNRMDLVVSNIKEGTQKTIARNAGRSFHKIPDTNLVSYVSKASQPWEIRSLDPISGLTKKIADIPNQSEDVCWLNGQILLAGMGKSILKFDISTDKEWQMVMEFDLDEINNITRMAINPSGNRLAFVAEVSPISVIDRQVQTFNDRDLFGFVSNYSEDVVVERFPNNPMYVGRQKMTDSYDRFYQNTKEAKVEVVKRIRIGNTVIDEEITLVDGRKGHQVALYEVKNGFIASMRFIFPDRETNDTEAVVQSQLDAYNARDIDAFMATYADDIELFNFPNESFMKGKTKMKARYEEFFKSTPNLHCEIKNRMVIGNKVIDEEYITGTKSSFSAAAIYEVEDGKITKVTFIR</sequence>
<dbReference type="Gene3D" id="3.10.450.50">
    <property type="match status" value="2"/>
</dbReference>
<evidence type="ECO:0000256" key="1">
    <source>
        <dbReference type="SAM" id="SignalP"/>
    </source>
</evidence>
<reference evidence="3 4" key="1">
    <citation type="submission" date="2019-05" db="EMBL/GenBank/DDBJ databases">
        <title>Flagellimonas sp. AsT0115, sp. nov., isolated from a marine red algae, Asparagopsis taxiformis.</title>
        <authorList>
            <person name="Kim J."/>
            <person name="Jeong S.E."/>
            <person name="Jeon C.O."/>
        </authorList>
    </citation>
    <scope>NUCLEOTIDE SEQUENCE [LARGE SCALE GENOMIC DNA]</scope>
    <source>
        <strain evidence="3 4">AsT0115</strain>
    </source>
</reference>
<feature type="signal peptide" evidence="1">
    <location>
        <begin position="1"/>
        <end position="22"/>
    </location>
</feature>
<dbReference type="SUPFAM" id="SSF69322">
    <property type="entry name" value="Tricorn protease domain 2"/>
    <property type="match status" value="1"/>
</dbReference>
<dbReference type="EMBL" id="VCNI01000001">
    <property type="protein sequence ID" value="TMU56954.1"/>
    <property type="molecule type" value="Genomic_DNA"/>
</dbReference>
<evidence type="ECO:0000313" key="3">
    <source>
        <dbReference type="EMBL" id="TMU56954.1"/>
    </source>
</evidence>
<feature type="domain" description="SnoaL-like" evidence="2">
    <location>
        <begin position="408"/>
        <end position="504"/>
    </location>
</feature>
<dbReference type="InterPro" id="IPR032710">
    <property type="entry name" value="NTF2-like_dom_sf"/>
</dbReference>
<dbReference type="Pfam" id="PF12680">
    <property type="entry name" value="SnoaL_2"/>
    <property type="match status" value="2"/>
</dbReference>
<proteinExistence type="predicted"/>